<gene>
    <name evidence="10" type="ORF">SAMN04488038_110148</name>
</gene>
<dbReference type="InterPro" id="IPR015424">
    <property type="entry name" value="PyrdxlP-dep_Trfase"/>
</dbReference>
<evidence type="ECO:0000259" key="9">
    <source>
        <dbReference type="Pfam" id="PF00266"/>
    </source>
</evidence>
<keyword evidence="11" id="KW-1185">Reference proteome</keyword>
<keyword evidence="6" id="KW-0408">Iron</keyword>
<dbReference type="Gene3D" id="3.40.640.10">
    <property type="entry name" value="Type I PLP-dependent aspartate aminotransferase-like (Major domain)"/>
    <property type="match status" value="1"/>
</dbReference>
<reference evidence="10 11" key="1">
    <citation type="submission" date="2016-10" db="EMBL/GenBank/DDBJ databases">
        <authorList>
            <person name="de Groot N.N."/>
        </authorList>
    </citation>
    <scope>NUCLEOTIDE SEQUENCE [LARGE SCALE GENOMIC DNA]</scope>
    <source>
        <strain evidence="10 11">DSM 25927</strain>
    </source>
</reference>
<evidence type="ECO:0000256" key="3">
    <source>
        <dbReference type="ARBA" id="ARBA00022679"/>
    </source>
</evidence>
<comment type="cofactor">
    <cofactor evidence="1">
        <name>pyridoxal 5'-phosphate</name>
        <dbReference type="ChEBI" id="CHEBI:597326"/>
    </cofactor>
</comment>
<dbReference type="RefSeq" id="WP_093287162.1">
    <property type="nucleotide sequence ID" value="NZ_FOFS01000010.1"/>
</dbReference>
<dbReference type="InterPro" id="IPR015422">
    <property type="entry name" value="PyrdxlP-dep_Trfase_small"/>
</dbReference>
<name>A0A1H9IRE9_9GAMM</name>
<evidence type="ECO:0000256" key="4">
    <source>
        <dbReference type="ARBA" id="ARBA00022723"/>
    </source>
</evidence>
<feature type="domain" description="Aminotransferase class V" evidence="9">
    <location>
        <begin position="5"/>
        <end position="367"/>
    </location>
</feature>
<evidence type="ECO:0000256" key="7">
    <source>
        <dbReference type="ARBA" id="ARBA00023014"/>
    </source>
</evidence>
<dbReference type="PIRSF" id="PIRSF005572">
    <property type="entry name" value="NifS"/>
    <property type="match status" value="1"/>
</dbReference>
<dbReference type="EMBL" id="FOFS01000010">
    <property type="protein sequence ID" value="SEQ77136.1"/>
    <property type="molecule type" value="Genomic_DNA"/>
</dbReference>
<dbReference type="GO" id="GO:0046872">
    <property type="term" value="F:metal ion binding"/>
    <property type="evidence" value="ECO:0007669"/>
    <property type="project" value="UniProtKB-KW"/>
</dbReference>
<keyword evidence="4" id="KW-0479">Metal-binding</keyword>
<protein>
    <submittedName>
        <fullName evidence="10">Cysteine desulfurase IscS</fullName>
    </submittedName>
</protein>
<dbReference type="STRING" id="489703.SAMN04488038_110148"/>
<accession>A0A1H9IRE9</accession>
<evidence type="ECO:0000256" key="8">
    <source>
        <dbReference type="ARBA" id="ARBA00050776"/>
    </source>
</evidence>
<dbReference type="SUPFAM" id="SSF53383">
    <property type="entry name" value="PLP-dependent transferases"/>
    <property type="match status" value="1"/>
</dbReference>
<proteinExistence type="inferred from homology"/>
<sequence>MQPPIYLDNAAGTRLDPRVLDAMLPYLGECYGNAASHTHVYGWRAEEAVARSRAQVAQLLNCAGEELIWTSGATESNNLALRGLIAGLAARGRRVLSPRTEHASVLAPLRDLAARGQIELGLLDVQRDGSLDLQAFAEALRPGTVLASVMWVNNETGVVQDIAAISAICRARGVLLHVDATQAVGKLAIDLSALDIAALSFSAHKLHGPQGIGALYLRREVRAHLQPQQLGGSQEQGLRAGTLPVHQIVGCAEACRLAQLALPQERERLRRLRDRLWQGLSQLPGVFLNGHASAHAPQILNVGFEQLPPLALLEKLSPALAISGGAACSSAQAQASPVLLALGRSREQALSSLRFSLGRYSSEQDVDVAIELVAQALRQLRSATAAAPAAGEEKDCPMKRMRRRAQQRAAQTLGVGA</sequence>
<evidence type="ECO:0000256" key="1">
    <source>
        <dbReference type="ARBA" id="ARBA00001933"/>
    </source>
</evidence>
<dbReference type="GO" id="GO:0051536">
    <property type="term" value="F:iron-sulfur cluster binding"/>
    <property type="evidence" value="ECO:0007669"/>
    <property type="project" value="UniProtKB-KW"/>
</dbReference>
<keyword evidence="5" id="KW-0663">Pyridoxal phosphate</keyword>
<dbReference type="Gene3D" id="3.90.1150.10">
    <property type="entry name" value="Aspartate Aminotransferase, domain 1"/>
    <property type="match status" value="1"/>
</dbReference>
<dbReference type="OrthoDB" id="9808002at2"/>
<evidence type="ECO:0000313" key="10">
    <source>
        <dbReference type="EMBL" id="SEQ77136.1"/>
    </source>
</evidence>
<evidence type="ECO:0000256" key="5">
    <source>
        <dbReference type="ARBA" id="ARBA00022898"/>
    </source>
</evidence>
<dbReference type="AlphaFoldDB" id="A0A1H9IRE9"/>
<dbReference type="Proteomes" id="UP000199233">
    <property type="component" value="Unassembled WGS sequence"/>
</dbReference>
<dbReference type="Pfam" id="PF00266">
    <property type="entry name" value="Aminotran_5"/>
    <property type="match status" value="1"/>
</dbReference>
<evidence type="ECO:0000256" key="6">
    <source>
        <dbReference type="ARBA" id="ARBA00023004"/>
    </source>
</evidence>
<evidence type="ECO:0000313" key="11">
    <source>
        <dbReference type="Proteomes" id="UP000199233"/>
    </source>
</evidence>
<evidence type="ECO:0000256" key="2">
    <source>
        <dbReference type="ARBA" id="ARBA00006490"/>
    </source>
</evidence>
<dbReference type="PANTHER" id="PTHR11601:SF34">
    <property type="entry name" value="CYSTEINE DESULFURASE"/>
    <property type="match status" value="1"/>
</dbReference>
<organism evidence="10 11">
    <name type="scientific">Solimonas aquatica</name>
    <dbReference type="NCBI Taxonomy" id="489703"/>
    <lineage>
        <taxon>Bacteria</taxon>
        <taxon>Pseudomonadati</taxon>
        <taxon>Pseudomonadota</taxon>
        <taxon>Gammaproteobacteria</taxon>
        <taxon>Nevskiales</taxon>
        <taxon>Nevskiaceae</taxon>
        <taxon>Solimonas</taxon>
    </lineage>
</organism>
<comment type="similarity">
    <text evidence="2">Belongs to the class-V pyridoxal-phosphate-dependent aminotransferase family. NifS/IscS subfamily.</text>
</comment>
<keyword evidence="7" id="KW-0411">Iron-sulfur</keyword>
<dbReference type="InterPro" id="IPR000192">
    <property type="entry name" value="Aminotrans_V_dom"/>
</dbReference>
<dbReference type="GO" id="GO:0031071">
    <property type="term" value="F:cysteine desulfurase activity"/>
    <property type="evidence" value="ECO:0007669"/>
    <property type="project" value="UniProtKB-EC"/>
</dbReference>
<comment type="catalytic activity">
    <reaction evidence="8">
        <text>(sulfur carrier)-H + L-cysteine = (sulfur carrier)-SH + L-alanine</text>
        <dbReference type="Rhea" id="RHEA:43892"/>
        <dbReference type="Rhea" id="RHEA-COMP:14737"/>
        <dbReference type="Rhea" id="RHEA-COMP:14739"/>
        <dbReference type="ChEBI" id="CHEBI:29917"/>
        <dbReference type="ChEBI" id="CHEBI:35235"/>
        <dbReference type="ChEBI" id="CHEBI:57972"/>
        <dbReference type="ChEBI" id="CHEBI:64428"/>
        <dbReference type="EC" id="2.8.1.7"/>
    </reaction>
</comment>
<dbReference type="InterPro" id="IPR016454">
    <property type="entry name" value="Cysteine_dSase"/>
</dbReference>
<dbReference type="PANTHER" id="PTHR11601">
    <property type="entry name" value="CYSTEINE DESULFURYLASE FAMILY MEMBER"/>
    <property type="match status" value="1"/>
</dbReference>
<keyword evidence="3" id="KW-0808">Transferase</keyword>
<dbReference type="InterPro" id="IPR015421">
    <property type="entry name" value="PyrdxlP-dep_Trfase_major"/>
</dbReference>